<organism evidence="2 3">
    <name type="scientific">Candidatus Nitrosotenuis uzonensis</name>
    <dbReference type="NCBI Taxonomy" id="1407055"/>
    <lineage>
        <taxon>Archaea</taxon>
        <taxon>Nitrososphaerota</taxon>
        <taxon>Candidatus Nitrosotenuis</taxon>
    </lineage>
</organism>
<dbReference type="AlphaFoldDB" id="V6AU27"/>
<protein>
    <submittedName>
        <fullName evidence="2">Transcriptional regulator AsnC family (Modular protein)</fullName>
    </submittedName>
</protein>
<proteinExistence type="predicted"/>
<dbReference type="Pfam" id="PF01037">
    <property type="entry name" value="AsnC_trans_reg"/>
    <property type="match status" value="1"/>
</dbReference>
<name>V6AU27_9ARCH</name>
<dbReference type="InterPro" id="IPR011008">
    <property type="entry name" value="Dimeric_a/b-barrel"/>
</dbReference>
<evidence type="ECO:0000259" key="1">
    <source>
        <dbReference type="Pfam" id="PF01037"/>
    </source>
</evidence>
<evidence type="ECO:0000313" key="3">
    <source>
        <dbReference type="Proteomes" id="UP000018159"/>
    </source>
</evidence>
<comment type="caution">
    <text evidence="2">The sequence shown here is derived from an EMBL/GenBank/DDBJ whole genome shotgun (WGS) entry which is preliminary data.</text>
</comment>
<gene>
    <name evidence="2" type="ORF">NITUZ_40397</name>
</gene>
<dbReference type="Proteomes" id="UP000018159">
    <property type="component" value="Unassembled WGS sequence"/>
</dbReference>
<accession>V6AU27</accession>
<dbReference type="Gene3D" id="3.30.70.920">
    <property type="match status" value="1"/>
</dbReference>
<dbReference type="InterPro" id="IPR019887">
    <property type="entry name" value="Tscrpt_reg_AsnC/Lrp_C"/>
</dbReference>
<dbReference type="STRING" id="1407055.NITUZ_40397"/>
<sequence length="100" mass="11231">MPIPQRRSDSVSENQDGEQSKLFVLVTCFEGKTKEAVEEIRKISTVTDIKETDGQYDILVTLESDSNEELKKALVYKLRKIKAIRGTLTLRSSDDLGLLG</sequence>
<feature type="domain" description="Transcription regulator AsnC/Lrp ligand binding" evidence="1">
    <location>
        <begin position="24"/>
        <end position="89"/>
    </location>
</feature>
<keyword evidence="3" id="KW-1185">Reference proteome</keyword>
<evidence type="ECO:0000313" key="2">
    <source>
        <dbReference type="EMBL" id="CDI06231.1"/>
    </source>
</evidence>
<dbReference type="SUPFAM" id="SSF54909">
    <property type="entry name" value="Dimeric alpha+beta barrel"/>
    <property type="match status" value="1"/>
</dbReference>
<dbReference type="EMBL" id="CBTY010000009">
    <property type="protein sequence ID" value="CDI06231.1"/>
    <property type="molecule type" value="Genomic_DNA"/>
</dbReference>
<reference evidence="2 3" key="1">
    <citation type="journal article" date="2013" name="PLoS ONE">
        <title>Enrichment and Genome Sequence of the Group I.1a Ammonia-Oxidizing Archaeon ?Ca. Nitrosotenuis uzonensis? Representing a Clade Globally.</title>
        <authorList>
            <person name="Lebedeva E.V."/>
            <person name="Hatzenpichler R."/>
            <person name="Pelletier E."/>
            <person name="Schuster N."/>
            <person name="Hauzmayer S."/>
            <person name="Bulaev A."/>
            <person name="Grigor'eva N.V."/>
            <person name="Galushko A."/>
            <person name="Schmid M."/>
            <person name="Palatinszky M."/>
            <person name="Le Paslier D."/>
            <person name="Daims H."/>
            <person name="Wagner M."/>
        </authorList>
    </citation>
    <scope>NUCLEOTIDE SEQUENCE [LARGE SCALE GENOMIC DNA]</scope>
    <source>
        <strain evidence="2 3">N4</strain>
    </source>
</reference>